<dbReference type="EMBL" id="ML742201">
    <property type="protein sequence ID" value="KAE8147579.1"/>
    <property type="molecule type" value="Genomic_DNA"/>
</dbReference>
<dbReference type="Proteomes" id="UP000325780">
    <property type="component" value="Unassembled WGS sequence"/>
</dbReference>
<accession>A0A5N6TN96</accession>
<name>A0A5N6TN96_ASPAV</name>
<organism evidence="2 3">
    <name type="scientific">Aspergillus avenaceus</name>
    <dbReference type="NCBI Taxonomy" id="36643"/>
    <lineage>
        <taxon>Eukaryota</taxon>
        <taxon>Fungi</taxon>
        <taxon>Dikarya</taxon>
        <taxon>Ascomycota</taxon>
        <taxon>Pezizomycotina</taxon>
        <taxon>Eurotiomycetes</taxon>
        <taxon>Eurotiomycetidae</taxon>
        <taxon>Eurotiales</taxon>
        <taxon>Aspergillaceae</taxon>
        <taxon>Aspergillus</taxon>
        <taxon>Aspergillus subgen. Circumdati</taxon>
    </lineage>
</organism>
<dbReference type="Pfam" id="PF20354">
    <property type="entry name" value="DUF6649"/>
    <property type="match status" value="1"/>
</dbReference>
<feature type="region of interest" description="Disordered" evidence="1">
    <location>
        <begin position="157"/>
        <end position="177"/>
    </location>
</feature>
<evidence type="ECO:0000313" key="2">
    <source>
        <dbReference type="EMBL" id="KAE8147579.1"/>
    </source>
</evidence>
<protein>
    <submittedName>
        <fullName evidence="2">Uncharacterized protein</fullName>
    </submittedName>
</protein>
<gene>
    <name evidence="2" type="ORF">BDV25DRAFT_30978</name>
</gene>
<proteinExistence type="predicted"/>
<sequence length="194" mass="21286">MAQHADVEVHHGKKRPAERDPDGDQPLAKRLDRLRIDSVASDHASEKAKDSPDSSLQQVSSTATDMMMLDDTEHTVYIHDLEREIAESEFSSDSIKILPGVRGSLGSIPRFLVAETKPTCNTLVLYKEPISLTMPPEKDMVRKALIETRQRARIARAHQSGQHPNITDSGTIAGSVTSKGDRHLADVMDIDAGA</sequence>
<feature type="region of interest" description="Disordered" evidence="1">
    <location>
        <begin position="1"/>
        <end position="66"/>
    </location>
</feature>
<feature type="compositionally biased region" description="Polar residues" evidence="1">
    <location>
        <begin position="159"/>
        <end position="177"/>
    </location>
</feature>
<evidence type="ECO:0000313" key="3">
    <source>
        <dbReference type="Proteomes" id="UP000325780"/>
    </source>
</evidence>
<feature type="compositionally biased region" description="Basic and acidic residues" evidence="1">
    <location>
        <begin position="43"/>
        <end position="52"/>
    </location>
</feature>
<feature type="compositionally biased region" description="Basic and acidic residues" evidence="1">
    <location>
        <begin position="1"/>
        <end position="36"/>
    </location>
</feature>
<feature type="compositionally biased region" description="Polar residues" evidence="1">
    <location>
        <begin position="53"/>
        <end position="64"/>
    </location>
</feature>
<dbReference type="AlphaFoldDB" id="A0A5N6TN96"/>
<dbReference type="InterPro" id="IPR046591">
    <property type="entry name" value="DUF6649"/>
</dbReference>
<reference evidence="2 3" key="1">
    <citation type="submission" date="2019-04" db="EMBL/GenBank/DDBJ databases">
        <title>Friends and foes A comparative genomics study of 23 Aspergillus species from section Flavi.</title>
        <authorList>
            <consortium name="DOE Joint Genome Institute"/>
            <person name="Kjaerbolling I."/>
            <person name="Vesth T."/>
            <person name="Frisvad J.C."/>
            <person name="Nybo J.L."/>
            <person name="Theobald S."/>
            <person name="Kildgaard S."/>
            <person name="Isbrandt T."/>
            <person name="Kuo A."/>
            <person name="Sato A."/>
            <person name="Lyhne E.K."/>
            <person name="Kogle M.E."/>
            <person name="Wiebenga A."/>
            <person name="Kun R.S."/>
            <person name="Lubbers R.J."/>
            <person name="Makela M.R."/>
            <person name="Barry K."/>
            <person name="Chovatia M."/>
            <person name="Clum A."/>
            <person name="Daum C."/>
            <person name="Haridas S."/>
            <person name="He G."/>
            <person name="LaButti K."/>
            <person name="Lipzen A."/>
            <person name="Mondo S."/>
            <person name="Riley R."/>
            <person name="Salamov A."/>
            <person name="Simmons B.A."/>
            <person name="Magnuson J.K."/>
            <person name="Henrissat B."/>
            <person name="Mortensen U.H."/>
            <person name="Larsen T.O."/>
            <person name="Devries R.P."/>
            <person name="Grigoriev I.V."/>
            <person name="Machida M."/>
            <person name="Baker S.E."/>
            <person name="Andersen M.R."/>
        </authorList>
    </citation>
    <scope>NUCLEOTIDE SEQUENCE [LARGE SCALE GENOMIC DNA]</scope>
    <source>
        <strain evidence="2 3">IBT 18842</strain>
    </source>
</reference>
<keyword evidence="3" id="KW-1185">Reference proteome</keyword>
<evidence type="ECO:0000256" key="1">
    <source>
        <dbReference type="SAM" id="MobiDB-lite"/>
    </source>
</evidence>
<dbReference type="OrthoDB" id="5345504at2759"/>